<dbReference type="EMBL" id="JACNJH010000134">
    <property type="protein sequence ID" value="MBC8361450.1"/>
    <property type="molecule type" value="Genomic_DNA"/>
</dbReference>
<dbReference type="Proteomes" id="UP000603434">
    <property type="component" value="Unassembled WGS sequence"/>
</dbReference>
<organism evidence="1 2">
    <name type="scientific">Candidatus Desulfatibia profunda</name>
    <dbReference type="NCBI Taxonomy" id="2841695"/>
    <lineage>
        <taxon>Bacteria</taxon>
        <taxon>Pseudomonadati</taxon>
        <taxon>Thermodesulfobacteriota</taxon>
        <taxon>Desulfobacteria</taxon>
        <taxon>Desulfobacterales</taxon>
        <taxon>Desulfobacterales incertae sedis</taxon>
        <taxon>Candidatus Desulfatibia</taxon>
    </lineage>
</organism>
<dbReference type="AlphaFoldDB" id="A0A8J6NSA6"/>
<gene>
    <name evidence="1" type="ORF">H8E23_08640</name>
</gene>
<sequence>MKCENCNCDTYIIYIGEEHEKICMECYQAKEVDNGVSQTVKKRKKKRS</sequence>
<accession>A0A8J6NSA6</accession>
<name>A0A8J6NSA6_9BACT</name>
<protein>
    <submittedName>
        <fullName evidence="1">Uncharacterized protein</fullName>
    </submittedName>
</protein>
<evidence type="ECO:0000313" key="2">
    <source>
        <dbReference type="Proteomes" id="UP000603434"/>
    </source>
</evidence>
<reference evidence="1 2" key="1">
    <citation type="submission" date="2020-08" db="EMBL/GenBank/DDBJ databases">
        <title>Bridging the membrane lipid divide: bacteria of the FCB group superphylum have the potential to synthesize archaeal ether lipids.</title>
        <authorList>
            <person name="Villanueva L."/>
            <person name="Von Meijenfeldt F.A.B."/>
            <person name="Westbye A.B."/>
            <person name="Yadav S."/>
            <person name="Hopmans E.C."/>
            <person name="Dutilh B.E."/>
            <person name="Sinninghe Damste J.S."/>
        </authorList>
    </citation>
    <scope>NUCLEOTIDE SEQUENCE [LARGE SCALE GENOMIC DNA]</scope>
    <source>
        <strain evidence="1">NIOZ-UU30</strain>
    </source>
</reference>
<evidence type="ECO:0000313" key="1">
    <source>
        <dbReference type="EMBL" id="MBC8361450.1"/>
    </source>
</evidence>
<proteinExistence type="predicted"/>
<comment type="caution">
    <text evidence="1">The sequence shown here is derived from an EMBL/GenBank/DDBJ whole genome shotgun (WGS) entry which is preliminary data.</text>
</comment>